<protein>
    <recommendedName>
        <fullName evidence="3">YwqJ-like deaminase</fullName>
    </recommendedName>
</protein>
<dbReference type="EMBL" id="JAUOEL010000004">
    <property type="protein sequence ID" value="MDO5974920.1"/>
    <property type="molecule type" value="Genomic_DNA"/>
</dbReference>
<dbReference type="RefSeq" id="WP_303302072.1">
    <property type="nucleotide sequence ID" value="NZ_BAABDA010000018.1"/>
</dbReference>
<evidence type="ECO:0008006" key="3">
    <source>
        <dbReference type="Google" id="ProtNLM"/>
    </source>
</evidence>
<gene>
    <name evidence="1" type="ORF">Q4Q40_12045</name>
</gene>
<dbReference type="Proteomes" id="UP001176806">
    <property type="component" value="Unassembled WGS sequence"/>
</dbReference>
<organism evidence="1 2">
    <name type="scientific">Flavivirga jejuensis</name>
    <dbReference type="NCBI Taxonomy" id="870487"/>
    <lineage>
        <taxon>Bacteria</taxon>
        <taxon>Pseudomonadati</taxon>
        <taxon>Bacteroidota</taxon>
        <taxon>Flavobacteriia</taxon>
        <taxon>Flavobacteriales</taxon>
        <taxon>Flavobacteriaceae</taxon>
        <taxon>Flavivirga</taxon>
    </lineage>
</organism>
<comment type="caution">
    <text evidence="1">The sequence shown here is derived from an EMBL/GenBank/DDBJ whole genome shotgun (WGS) entry which is preliminary data.</text>
</comment>
<evidence type="ECO:0000313" key="2">
    <source>
        <dbReference type="Proteomes" id="UP001176806"/>
    </source>
</evidence>
<name>A0ABT8WPH2_9FLAO</name>
<reference evidence="1" key="1">
    <citation type="submission" date="2023-07" db="EMBL/GenBank/DDBJ databases">
        <title>Two novel species in the genus Flavivirga.</title>
        <authorList>
            <person name="Kwon K."/>
        </authorList>
    </citation>
    <scope>NUCLEOTIDE SEQUENCE</scope>
    <source>
        <strain evidence="1">KACC 14158</strain>
    </source>
</reference>
<accession>A0ABT8WPH2</accession>
<keyword evidence="2" id="KW-1185">Reference proteome</keyword>
<proteinExistence type="predicted"/>
<sequence>MYKQVKKPKDNKSRVVANSVVQKKNSVRQVFSFIDNRPKSNAETILQKKSTGHEPMCGCSSCSGTIQRKSKDESSIDEYSISQLHQPQSKSLTLNVIQFGRRFRAKGYNKALKGKSASKAVTIASGVTTATMKLSKNDKIVKTVNTNSGGNYRAPQWIWNRLKNSAAGRKRKADAEVKALGALTPYIETQEDMEGWKLSVHTSIDICRFCKGHIREWCNYYGVTWDNDPR</sequence>
<evidence type="ECO:0000313" key="1">
    <source>
        <dbReference type="EMBL" id="MDO5974920.1"/>
    </source>
</evidence>